<protein>
    <submittedName>
        <fullName evidence="7">Bifunctional Armadillo-like helical/Armadillo-type fold/Importin-beta</fullName>
    </submittedName>
</protein>
<dbReference type="InterPro" id="IPR016024">
    <property type="entry name" value="ARM-type_fold"/>
</dbReference>
<accession>A0AAD9UPH0</accession>
<feature type="domain" description="Importin N-terminal" evidence="6">
    <location>
        <begin position="23"/>
        <end position="103"/>
    </location>
</feature>
<keyword evidence="4" id="KW-0677">Repeat</keyword>
<gene>
    <name evidence="7" type="ORF">BdWA1_000058</name>
</gene>
<dbReference type="AlphaFoldDB" id="A0AAD9UPH0"/>
<dbReference type="SMART" id="SM00913">
    <property type="entry name" value="IBN_N"/>
    <property type="match status" value="1"/>
</dbReference>
<keyword evidence="2" id="KW-0813">Transport</keyword>
<dbReference type="PANTHER" id="PTHR10527">
    <property type="entry name" value="IMPORTIN BETA"/>
    <property type="match status" value="1"/>
</dbReference>
<reference evidence="7" key="1">
    <citation type="journal article" date="2023" name="Nat. Microbiol.">
        <title>Babesia duncani multi-omics identifies virulence factors and drug targets.</title>
        <authorList>
            <person name="Singh P."/>
            <person name="Lonardi S."/>
            <person name="Liang Q."/>
            <person name="Vydyam P."/>
            <person name="Khabirova E."/>
            <person name="Fang T."/>
            <person name="Gihaz S."/>
            <person name="Thekkiniath J."/>
            <person name="Munshi M."/>
            <person name="Abel S."/>
            <person name="Ciampossin L."/>
            <person name="Batugedara G."/>
            <person name="Gupta M."/>
            <person name="Lu X.M."/>
            <person name="Lenz T."/>
            <person name="Chakravarty S."/>
            <person name="Cornillot E."/>
            <person name="Hu Y."/>
            <person name="Ma W."/>
            <person name="Gonzalez L.M."/>
            <person name="Sanchez S."/>
            <person name="Estrada K."/>
            <person name="Sanchez-Flores A."/>
            <person name="Montero E."/>
            <person name="Harb O.S."/>
            <person name="Le Roch K.G."/>
            <person name="Mamoun C.B."/>
        </authorList>
    </citation>
    <scope>NUCLEOTIDE SEQUENCE</scope>
    <source>
        <strain evidence="7">WA1</strain>
    </source>
</reference>
<keyword evidence="3" id="KW-0963">Cytoplasm</keyword>
<keyword evidence="8" id="KW-1185">Reference proteome</keyword>
<evidence type="ECO:0000256" key="2">
    <source>
        <dbReference type="ARBA" id="ARBA00022448"/>
    </source>
</evidence>
<comment type="caution">
    <text evidence="7">The sequence shown here is derived from an EMBL/GenBank/DDBJ whole genome shotgun (WGS) entry which is preliminary data.</text>
</comment>
<evidence type="ECO:0000256" key="4">
    <source>
        <dbReference type="ARBA" id="ARBA00022737"/>
    </source>
</evidence>
<dbReference type="Pfam" id="PF03810">
    <property type="entry name" value="IBN_N"/>
    <property type="match status" value="1"/>
</dbReference>
<evidence type="ECO:0000259" key="6">
    <source>
        <dbReference type="PROSITE" id="PS50166"/>
    </source>
</evidence>
<comment type="subcellular location">
    <subcellularLocation>
        <location evidence="1">Cytoplasm</location>
    </subcellularLocation>
</comment>
<dbReference type="GO" id="GO:0006606">
    <property type="term" value="P:protein import into nucleus"/>
    <property type="evidence" value="ECO:0007669"/>
    <property type="project" value="InterPro"/>
</dbReference>
<dbReference type="InterPro" id="IPR011989">
    <property type="entry name" value="ARM-like"/>
</dbReference>
<dbReference type="GeneID" id="94334356"/>
<dbReference type="EMBL" id="JALLKP010000001">
    <property type="protein sequence ID" value="KAK2197063.1"/>
    <property type="molecule type" value="Genomic_DNA"/>
</dbReference>
<evidence type="ECO:0000256" key="5">
    <source>
        <dbReference type="ARBA" id="ARBA00022927"/>
    </source>
</evidence>
<organism evidence="7 8">
    <name type="scientific">Babesia duncani</name>
    <dbReference type="NCBI Taxonomy" id="323732"/>
    <lineage>
        <taxon>Eukaryota</taxon>
        <taxon>Sar</taxon>
        <taxon>Alveolata</taxon>
        <taxon>Apicomplexa</taxon>
        <taxon>Aconoidasida</taxon>
        <taxon>Piroplasmida</taxon>
        <taxon>Babesiidae</taxon>
        <taxon>Babesia</taxon>
    </lineage>
</organism>
<evidence type="ECO:0000256" key="1">
    <source>
        <dbReference type="ARBA" id="ARBA00004496"/>
    </source>
</evidence>
<dbReference type="KEGG" id="bdw:94334356"/>
<dbReference type="InterPro" id="IPR040122">
    <property type="entry name" value="Importin_beta"/>
</dbReference>
<evidence type="ECO:0000256" key="3">
    <source>
        <dbReference type="ARBA" id="ARBA00022490"/>
    </source>
</evidence>
<dbReference type="Proteomes" id="UP001214638">
    <property type="component" value="Unassembled WGS sequence"/>
</dbReference>
<evidence type="ECO:0000313" key="7">
    <source>
        <dbReference type="EMBL" id="KAK2197063.1"/>
    </source>
</evidence>
<dbReference type="SUPFAM" id="SSF48371">
    <property type="entry name" value="ARM repeat"/>
    <property type="match status" value="1"/>
</dbReference>
<dbReference type="InterPro" id="IPR058584">
    <property type="entry name" value="IMB1_TNPO1-like_TPR"/>
</dbReference>
<dbReference type="Pfam" id="PF13513">
    <property type="entry name" value="HEAT_EZ"/>
    <property type="match status" value="1"/>
</dbReference>
<sequence>MDGSLLTLLEASLDHTSPLFNEAQRRLEQAKEEQSPDFIRALSDVIVSQQSSYNARHLAGILIKNAFKPDSKKNDDQQVKLMSKMTAETLNYIKLQMLTVMKTGNVTEAVLAACAVVSRIAEIELAKKSWPEFFDIIMGMIESNEVIACRSSFTCLNYLVEDLANSFEDTGVIILSKPECDRILTAVIRGVFKDDVVSKRMALRCLQNLLMLVESNMQVESERRIIVEAICRCCDESMDPDVRTAAYDCLVQLVSEYYDIISSSLAVIVPFLWLAIDSGQGRFAIPAFEFWNTICETEIQMEHDPNAKNQRLIPQVIPFLLPKILHTMTLHEFEDMDTDTWTLPMAAGLCLSLCAQCVKNDIVPLVVEFVMQNFQSPHWNRREAAVLAYGYIMEGPDSDTLKMMVYESFDNLCNVLRDTSVAVQDTAAWTIGRIASFHTDVILSHLGSLDEPESNLSKILAALFLPARVAVNVCWIFHELAENLSSSERGILILDAIFPRVCDALVSRTRAPDVNQRNLFCSAYSALCSLCANVSVACKPQLFSMLEHFVSMLASLVAEDLYSLEARTQQDTICGVIQILLTRLDVAPNAQGLWQILVEILSVELSEDALLTVSALINIAGASEFTRHLPKLCEITIAGLQRPELTGSCKIAVELTSDIARVMEGLIVPHINPIMDLLIRNLADDTGPRQLKPPIVTALGDVAMAIGGHYAPYIDRTLALLFQAIAPRFESGPVDDDEWIMYINDLREGVLCAFTGIVYGLKEGGRLDALRNYVTCILGHVQDIVETKPEYFSATNYRLAVALVGDLVNAFGAELSAHLRNTPILTAINDRLTQMEKSMDPSFAECQEKVMWLAHTMRT</sequence>
<dbReference type="PROSITE" id="PS50166">
    <property type="entry name" value="IMPORTIN_B_NT"/>
    <property type="match status" value="1"/>
</dbReference>
<dbReference type="InterPro" id="IPR001494">
    <property type="entry name" value="Importin-beta_N"/>
</dbReference>
<dbReference type="RefSeq" id="XP_067803905.1">
    <property type="nucleotide sequence ID" value="XM_067945114.1"/>
</dbReference>
<dbReference type="GO" id="GO:0031267">
    <property type="term" value="F:small GTPase binding"/>
    <property type="evidence" value="ECO:0007669"/>
    <property type="project" value="InterPro"/>
</dbReference>
<keyword evidence="5" id="KW-0653">Protein transport</keyword>
<evidence type="ECO:0000313" key="8">
    <source>
        <dbReference type="Proteomes" id="UP001214638"/>
    </source>
</evidence>
<dbReference type="Pfam" id="PF25574">
    <property type="entry name" value="TPR_IMB1"/>
    <property type="match status" value="1"/>
</dbReference>
<dbReference type="Gene3D" id="1.25.10.10">
    <property type="entry name" value="Leucine-rich Repeat Variant"/>
    <property type="match status" value="1"/>
</dbReference>
<dbReference type="GO" id="GO:0005737">
    <property type="term" value="C:cytoplasm"/>
    <property type="evidence" value="ECO:0007669"/>
    <property type="project" value="UniProtKB-SubCell"/>
</dbReference>
<name>A0AAD9UPH0_9APIC</name>
<proteinExistence type="predicted"/>